<evidence type="ECO:0000256" key="2">
    <source>
        <dbReference type="ARBA" id="ARBA00022574"/>
    </source>
</evidence>
<dbReference type="InterPro" id="IPR015943">
    <property type="entry name" value="WD40/YVTN_repeat-like_dom_sf"/>
</dbReference>
<dbReference type="GO" id="GO:0005634">
    <property type="term" value="C:nucleus"/>
    <property type="evidence" value="ECO:0007669"/>
    <property type="project" value="UniProtKB-SubCell"/>
</dbReference>
<evidence type="ECO:0000313" key="7">
    <source>
        <dbReference type="EMBL" id="CAF0943873.1"/>
    </source>
</evidence>
<dbReference type="PROSITE" id="PS50082">
    <property type="entry name" value="WD_REPEATS_2"/>
    <property type="match status" value="1"/>
</dbReference>
<dbReference type="PANTHER" id="PTHR16288">
    <property type="entry name" value="WD40 REPEAT PROTEIN 4"/>
    <property type="match status" value="1"/>
</dbReference>
<dbReference type="Proteomes" id="UP000663868">
    <property type="component" value="Unassembled WGS sequence"/>
</dbReference>
<dbReference type="EMBL" id="CAJNOE010000122">
    <property type="protein sequence ID" value="CAF0943873.1"/>
    <property type="molecule type" value="Genomic_DNA"/>
</dbReference>
<dbReference type="PANTHER" id="PTHR16288:SF0">
    <property type="entry name" value="TRNA (GUANINE-N(7)-)-METHYLTRANSFERASE NON-CATALYTIC SUBUNIT WDR4"/>
    <property type="match status" value="1"/>
</dbReference>
<dbReference type="GO" id="GO:0006400">
    <property type="term" value="P:tRNA modification"/>
    <property type="evidence" value="ECO:0007669"/>
    <property type="project" value="TreeGrafter"/>
</dbReference>
<dbReference type="InterPro" id="IPR001680">
    <property type="entry name" value="WD40_rpt"/>
</dbReference>
<sequence length="447" mass="52015">MPEIAISSTGWLAICLRNGIAGIFHMKDTSSWQYLQSESKSNDLNRNLIKFSPNGQVLIITGENKQLNVYIAKNEFFWQLQKIIIVEKFITALDLTNEFLCIVNKNGDIYKIDLLFNDNNKHLILTDEYCIMKHSSMILDMISNESFILIADQNKKICLNSYPDISQNQSYCLGHTEFVSHLKLIDNYRFLSASGDGTLRLWSLPDCKPLVFIHSKIFVLLSKEIFYTQLFHSENQAFIENYRLDAKPDEFCSDPSSIINYSIWKMDIASFNSNDSNIYIAFSIYFQRLHSIYLTTLLNMKELINEQRKLIFDSSYGTIIDYCFSSKQILHDDYITDSKCYLYILFDSNTLLKIDVISILSCDKTELFIKPDEDIQEINNILARKEFHSINNNNNTTVSDDILYKELFKNHLESTDNCCSKRKNDRTDQEQRKKQICSQMEENISIA</sequence>
<dbReference type="EMBL" id="CAJOBB010000331">
    <property type="protein sequence ID" value="CAF3653171.1"/>
    <property type="molecule type" value="Genomic_DNA"/>
</dbReference>
<evidence type="ECO:0000313" key="8">
    <source>
        <dbReference type="EMBL" id="CAF3653171.1"/>
    </source>
</evidence>
<dbReference type="Proteomes" id="UP000663860">
    <property type="component" value="Unassembled WGS sequence"/>
</dbReference>
<accession>A0A814CP14</accession>
<dbReference type="GO" id="GO:0043527">
    <property type="term" value="C:tRNA methyltransferase complex"/>
    <property type="evidence" value="ECO:0007669"/>
    <property type="project" value="TreeGrafter"/>
</dbReference>
<proteinExistence type="predicted"/>
<evidence type="ECO:0000256" key="5">
    <source>
        <dbReference type="ARBA" id="ARBA00023242"/>
    </source>
</evidence>
<dbReference type="InterPro" id="IPR036322">
    <property type="entry name" value="WD40_repeat_dom_sf"/>
</dbReference>
<evidence type="ECO:0000256" key="3">
    <source>
        <dbReference type="ARBA" id="ARBA00022694"/>
    </source>
</evidence>
<dbReference type="GO" id="GO:0005829">
    <property type="term" value="C:cytosol"/>
    <property type="evidence" value="ECO:0007669"/>
    <property type="project" value="TreeGrafter"/>
</dbReference>
<reference evidence="7" key="1">
    <citation type="submission" date="2021-02" db="EMBL/GenBank/DDBJ databases">
        <authorList>
            <person name="Nowell W R."/>
        </authorList>
    </citation>
    <scope>NUCLEOTIDE SEQUENCE</scope>
</reference>
<evidence type="ECO:0000256" key="1">
    <source>
        <dbReference type="ARBA" id="ARBA00004123"/>
    </source>
</evidence>
<comment type="subcellular location">
    <subcellularLocation>
        <location evidence="1">Nucleus</location>
    </subcellularLocation>
</comment>
<feature type="repeat" description="WD" evidence="6">
    <location>
        <begin position="172"/>
        <end position="204"/>
    </location>
</feature>
<dbReference type="AlphaFoldDB" id="A0A814CP14"/>
<keyword evidence="2 6" id="KW-0853">WD repeat</keyword>
<dbReference type="SUPFAM" id="SSF50978">
    <property type="entry name" value="WD40 repeat-like"/>
    <property type="match status" value="1"/>
</dbReference>
<dbReference type="Pfam" id="PF00400">
    <property type="entry name" value="WD40"/>
    <property type="match status" value="1"/>
</dbReference>
<evidence type="ECO:0000256" key="4">
    <source>
        <dbReference type="ARBA" id="ARBA00022737"/>
    </source>
</evidence>
<dbReference type="Gene3D" id="2.130.10.10">
    <property type="entry name" value="YVTN repeat-like/Quinoprotein amine dehydrogenase"/>
    <property type="match status" value="1"/>
</dbReference>
<keyword evidence="3" id="KW-0819">tRNA processing</keyword>
<comment type="caution">
    <text evidence="7">The sequence shown here is derived from an EMBL/GenBank/DDBJ whole genome shotgun (WGS) entry which is preliminary data.</text>
</comment>
<evidence type="ECO:0000313" key="9">
    <source>
        <dbReference type="Proteomes" id="UP000663860"/>
    </source>
</evidence>
<dbReference type="SMART" id="SM00320">
    <property type="entry name" value="WD40"/>
    <property type="match status" value="1"/>
</dbReference>
<protein>
    <recommendedName>
        <fullName evidence="10">WD repeat-containing protein 4 homolog</fullName>
    </recommendedName>
</protein>
<dbReference type="InterPro" id="IPR028884">
    <property type="entry name" value="Trm82"/>
</dbReference>
<evidence type="ECO:0000256" key="6">
    <source>
        <dbReference type="PROSITE-ProRule" id="PRU00221"/>
    </source>
</evidence>
<name>A0A814CP14_9BILA</name>
<evidence type="ECO:0008006" key="10">
    <source>
        <dbReference type="Google" id="ProtNLM"/>
    </source>
</evidence>
<gene>
    <name evidence="7" type="ORF">IZO911_LOCUS14595</name>
    <name evidence="8" type="ORF">KXQ929_LOCUS7869</name>
</gene>
<dbReference type="GO" id="GO:0036265">
    <property type="term" value="P:RNA (guanine-N7)-methylation"/>
    <property type="evidence" value="ECO:0007669"/>
    <property type="project" value="InterPro"/>
</dbReference>
<keyword evidence="5" id="KW-0539">Nucleus</keyword>
<organism evidence="7 9">
    <name type="scientific">Adineta steineri</name>
    <dbReference type="NCBI Taxonomy" id="433720"/>
    <lineage>
        <taxon>Eukaryota</taxon>
        <taxon>Metazoa</taxon>
        <taxon>Spiralia</taxon>
        <taxon>Gnathifera</taxon>
        <taxon>Rotifera</taxon>
        <taxon>Eurotatoria</taxon>
        <taxon>Bdelloidea</taxon>
        <taxon>Adinetida</taxon>
        <taxon>Adinetidae</taxon>
        <taxon>Adineta</taxon>
    </lineage>
</organism>
<keyword evidence="4" id="KW-0677">Repeat</keyword>